<evidence type="ECO:0008006" key="4">
    <source>
        <dbReference type="Google" id="ProtNLM"/>
    </source>
</evidence>
<keyword evidence="3" id="KW-1185">Reference proteome</keyword>
<dbReference type="Pfam" id="PF04979">
    <property type="entry name" value="IPP-2"/>
    <property type="match status" value="1"/>
</dbReference>
<dbReference type="GO" id="GO:0009966">
    <property type="term" value="P:regulation of signal transduction"/>
    <property type="evidence" value="ECO:0007669"/>
    <property type="project" value="InterPro"/>
</dbReference>
<protein>
    <recommendedName>
        <fullName evidence="4">Protein phosphatase inhibitor 2 (IPP-2)</fullName>
    </recommendedName>
</protein>
<feature type="region of interest" description="Disordered" evidence="1">
    <location>
        <begin position="61"/>
        <end position="100"/>
    </location>
</feature>
<dbReference type="GO" id="GO:0004864">
    <property type="term" value="F:protein phosphatase inhibitor activity"/>
    <property type="evidence" value="ECO:0007669"/>
    <property type="project" value="InterPro"/>
</dbReference>
<gene>
    <name evidence="2" type="ORF">MNAN1_002088</name>
</gene>
<evidence type="ECO:0000313" key="3">
    <source>
        <dbReference type="Proteomes" id="UP001213623"/>
    </source>
</evidence>
<sequence>MTPRKEPVPSALAPKPRGILKNKGHQPISGASHLQWDEHNLQENQEDLDNTEARMVIDEPKTPFVHGASSPPMDDEDFTLDGDVPPPETTLSNTLANARTKARADELSERLRATEATMAARPQPPVAPLDLENLDEEEVQAQQRHAAFDRKRHQHYGNEAAALKQAQALEEDEEM</sequence>
<dbReference type="PANTHER" id="PTHR12398">
    <property type="entry name" value="PROTEIN PHOSPHATASE INHIBITOR"/>
    <property type="match status" value="1"/>
</dbReference>
<dbReference type="InterPro" id="IPR007062">
    <property type="entry name" value="PPI-2"/>
</dbReference>
<feature type="region of interest" description="Disordered" evidence="1">
    <location>
        <begin position="1"/>
        <end position="30"/>
    </location>
</feature>
<reference evidence="2" key="1">
    <citation type="submission" date="2023-03" db="EMBL/GenBank/DDBJ databases">
        <title>Mating type loci evolution in Malassezia.</title>
        <authorList>
            <person name="Coelho M.A."/>
        </authorList>
    </citation>
    <scope>NUCLEOTIDE SEQUENCE</scope>
    <source>
        <strain evidence="2">CBS 9557</strain>
    </source>
</reference>
<evidence type="ECO:0000313" key="2">
    <source>
        <dbReference type="EMBL" id="WFD27092.1"/>
    </source>
</evidence>
<accession>A0AAF0ERU7</accession>
<dbReference type="EMBL" id="CP119894">
    <property type="protein sequence ID" value="WFD27092.1"/>
    <property type="molecule type" value="Genomic_DNA"/>
</dbReference>
<organism evidence="2 3">
    <name type="scientific">Malassezia nana</name>
    <dbReference type="NCBI Taxonomy" id="180528"/>
    <lineage>
        <taxon>Eukaryota</taxon>
        <taxon>Fungi</taxon>
        <taxon>Dikarya</taxon>
        <taxon>Basidiomycota</taxon>
        <taxon>Ustilaginomycotina</taxon>
        <taxon>Malasseziomycetes</taxon>
        <taxon>Malasseziales</taxon>
        <taxon>Malasseziaceae</taxon>
        <taxon>Malassezia</taxon>
    </lineage>
</organism>
<dbReference type="AlphaFoldDB" id="A0AAF0ERU7"/>
<proteinExistence type="predicted"/>
<name>A0AAF0ERU7_9BASI</name>
<dbReference type="PANTHER" id="PTHR12398:SF20">
    <property type="entry name" value="PROTEIN PHOSPHATASE 1 REGULATORY INHIBITOR SUBUNIT 2"/>
    <property type="match status" value="1"/>
</dbReference>
<dbReference type="Proteomes" id="UP001213623">
    <property type="component" value="Chromosome 3"/>
</dbReference>
<evidence type="ECO:0000256" key="1">
    <source>
        <dbReference type="SAM" id="MobiDB-lite"/>
    </source>
</evidence>